<dbReference type="EMBL" id="POSP01000003">
    <property type="protein sequence ID" value="PND39813.1"/>
    <property type="molecule type" value="Genomic_DNA"/>
</dbReference>
<evidence type="ECO:0000256" key="2">
    <source>
        <dbReference type="ARBA" id="ARBA00022475"/>
    </source>
</evidence>
<evidence type="ECO:0000256" key="6">
    <source>
        <dbReference type="SAM" id="Phobius"/>
    </source>
</evidence>
<reference evidence="7 8" key="1">
    <citation type="submission" date="2018-01" db="EMBL/GenBank/DDBJ databases">
        <title>Draft genome sequence of Paucibacter aquatile CR182 isolated from freshwater of the Nakdong River.</title>
        <authorList>
            <person name="Choi A."/>
            <person name="Chung E.J."/>
        </authorList>
    </citation>
    <scope>NUCLEOTIDE SEQUENCE [LARGE SCALE GENOMIC DNA]</scope>
    <source>
        <strain evidence="7 8">CR182</strain>
    </source>
</reference>
<proteinExistence type="predicted"/>
<keyword evidence="4 6" id="KW-1133">Transmembrane helix</keyword>
<evidence type="ECO:0000256" key="1">
    <source>
        <dbReference type="ARBA" id="ARBA00004651"/>
    </source>
</evidence>
<dbReference type="OrthoDB" id="5638726at2"/>
<keyword evidence="3 6" id="KW-0812">Transmembrane</keyword>
<dbReference type="PANTHER" id="PTHR30086">
    <property type="entry name" value="ARGININE EXPORTER PROTEIN ARGO"/>
    <property type="match status" value="1"/>
</dbReference>
<dbReference type="Proteomes" id="UP000235916">
    <property type="component" value="Unassembled WGS sequence"/>
</dbReference>
<keyword evidence="8" id="KW-1185">Reference proteome</keyword>
<keyword evidence="5 6" id="KW-0472">Membrane</keyword>
<evidence type="ECO:0000313" key="8">
    <source>
        <dbReference type="Proteomes" id="UP000235916"/>
    </source>
</evidence>
<comment type="subcellular location">
    <subcellularLocation>
        <location evidence="1">Cell membrane</location>
        <topology evidence="1">Multi-pass membrane protein</topology>
    </subcellularLocation>
</comment>
<sequence>MDSSPSAFGALTQGWLSGAGLIMAIGAQNALVLRQGLLRSHVGPVVALCALSDLLLICLGVFGLGAAIASSDWLMNAFRYGGALFLIWYGVQAARRAWRGSGALEAASGSAGLWATLLSALAMTYLNPHVYLDTVVLLGLLGNQQPLDLRWAFATGASLASVMWFTVLGFGAAAAAGPLSRPLVWRGIDALIALLMFALGLQLLLGPLGV</sequence>
<dbReference type="Pfam" id="PF01810">
    <property type="entry name" value="LysE"/>
    <property type="match status" value="1"/>
</dbReference>
<name>A0A2N8L277_9BURK</name>
<feature type="transmembrane region" description="Helical" evidence="6">
    <location>
        <begin position="151"/>
        <end position="176"/>
    </location>
</feature>
<feature type="transmembrane region" description="Helical" evidence="6">
    <location>
        <begin position="45"/>
        <end position="67"/>
    </location>
</feature>
<feature type="transmembrane region" description="Helical" evidence="6">
    <location>
        <begin position="111"/>
        <end position="131"/>
    </location>
</feature>
<dbReference type="PANTHER" id="PTHR30086:SF20">
    <property type="entry name" value="ARGININE EXPORTER PROTEIN ARGO-RELATED"/>
    <property type="match status" value="1"/>
</dbReference>
<evidence type="ECO:0000256" key="3">
    <source>
        <dbReference type="ARBA" id="ARBA00022692"/>
    </source>
</evidence>
<feature type="transmembrane region" description="Helical" evidence="6">
    <location>
        <begin position="12"/>
        <end position="33"/>
    </location>
</feature>
<dbReference type="GO" id="GO:0005886">
    <property type="term" value="C:plasma membrane"/>
    <property type="evidence" value="ECO:0007669"/>
    <property type="project" value="UniProtKB-SubCell"/>
</dbReference>
<dbReference type="GO" id="GO:0015171">
    <property type="term" value="F:amino acid transmembrane transporter activity"/>
    <property type="evidence" value="ECO:0007669"/>
    <property type="project" value="TreeGrafter"/>
</dbReference>
<feature type="transmembrane region" description="Helical" evidence="6">
    <location>
        <begin position="183"/>
        <end position="205"/>
    </location>
</feature>
<accession>A0A2N8L277</accession>
<protein>
    <submittedName>
        <fullName evidence="7">Amino acid transporter</fullName>
    </submittedName>
</protein>
<evidence type="ECO:0000256" key="4">
    <source>
        <dbReference type="ARBA" id="ARBA00022989"/>
    </source>
</evidence>
<comment type="caution">
    <text evidence="7">The sequence shown here is derived from an EMBL/GenBank/DDBJ whole genome shotgun (WGS) entry which is preliminary data.</text>
</comment>
<dbReference type="InterPro" id="IPR001123">
    <property type="entry name" value="LeuE-type"/>
</dbReference>
<evidence type="ECO:0000256" key="5">
    <source>
        <dbReference type="ARBA" id="ARBA00023136"/>
    </source>
</evidence>
<feature type="transmembrane region" description="Helical" evidence="6">
    <location>
        <begin position="73"/>
        <end position="91"/>
    </location>
</feature>
<organism evidence="7 8">
    <name type="scientific">Kinneretia aquatilis</name>
    <dbReference type="NCBI Taxonomy" id="2070761"/>
    <lineage>
        <taxon>Bacteria</taxon>
        <taxon>Pseudomonadati</taxon>
        <taxon>Pseudomonadota</taxon>
        <taxon>Betaproteobacteria</taxon>
        <taxon>Burkholderiales</taxon>
        <taxon>Sphaerotilaceae</taxon>
        <taxon>Roseateles</taxon>
    </lineage>
</organism>
<dbReference type="AlphaFoldDB" id="A0A2N8L277"/>
<keyword evidence="2" id="KW-1003">Cell membrane</keyword>
<evidence type="ECO:0000313" key="7">
    <source>
        <dbReference type="EMBL" id="PND39813.1"/>
    </source>
</evidence>
<gene>
    <name evidence="7" type="ORF">C1O66_17380</name>
</gene>